<feature type="signal peptide" evidence="1">
    <location>
        <begin position="1"/>
        <end position="23"/>
    </location>
</feature>
<comment type="caution">
    <text evidence="2">The sequence shown here is derived from an EMBL/GenBank/DDBJ whole genome shotgun (WGS) entry which is preliminary data.</text>
</comment>
<evidence type="ECO:0000256" key="1">
    <source>
        <dbReference type="SAM" id="SignalP"/>
    </source>
</evidence>
<keyword evidence="1" id="KW-0732">Signal</keyword>
<accession>A0ABS8CML9</accession>
<dbReference type="RefSeq" id="WP_226935669.1">
    <property type="nucleotide sequence ID" value="NZ_JACDXX010000009.1"/>
</dbReference>
<dbReference type="EMBL" id="JACDXX010000009">
    <property type="protein sequence ID" value="MCB5410619.1"/>
    <property type="molecule type" value="Genomic_DNA"/>
</dbReference>
<keyword evidence="3" id="KW-1185">Reference proteome</keyword>
<organism evidence="2 3">
    <name type="scientific">Pseudogemmobacter faecipullorum</name>
    <dbReference type="NCBI Taxonomy" id="2755041"/>
    <lineage>
        <taxon>Bacteria</taxon>
        <taxon>Pseudomonadati</taxon>
        <taxon>Pseudomonadota</taxon>
        <taxon>Alphaproteobacteria</taxon>
        <taxon>Rhodobacterales</taxon>
        <taxon>Paracoccaceae</taxon>
        <taxon>Pseudogemmobacter</taxon>
    </lineage>
</organism>
<name>A0ABS8CML9_9RHOB</name>
<evidence type="ECO:0000313" key="3">
    <source>
        <dbReference type="Proteomes" id="UP001198571"/>
    </source>
</evidence>
<protein>
    <submittedName>
        <fullName evidence="2">Uncharacterized protein</fullName>
    </submittedName>
</protein>
<feature type="chain" id="PRO_5045286172" evidence="1">
    <location>
        <begin position="24"/>
        <end position="79"/>
    </location>
</feature>
<evidence type="ECO:0000313" key="2">
    <source>
        <dbReference type="EMBL" id="MCB5410619.1"/>
    </source>
</evidence>
<sequence length="79" mass="7933">MKALVTLSTAAAVLAAGTFAALASPQRDAAIPAGFGEQVEVPAAQVLSAKEMHQRGLAFGDVVTVTRAPQGPVDTSRGS</sequence>
<dbReference type="Proteomes" id="UP001198571">
    <property type="component" value="Unassembled WGS sequence"/>
</dbReference>
<proteinExistence type="predicted"/>
<gene>
    <name evidence="2" type="ORF">H0485_11500</name>
</gene>
<reference evidence="2 3" key="1">
    <citation type="submission" date="2020-07" db="EMBL/GenBank/DDBJ databases">
        <title>Pseudogemmobacter sp. nov., isolated from poultry manure in Taiwan.</title>
        <authorList>
            <person name="Lin S.-Y."/>
            <person name="Tang Y.-S."/>
            <person name="Young C.-C."/>
        </authorList>
    </citation>
    <scope>NUCLEOTIDE SEQUENCE [LARGE SCALE GENOMIC DNA]</scope>
    <source>
        <strain evidence="2 3">CC-YST710</strain>
    </source>
</reference>